<dbReference type="InterPro" id="IPR045865">
    <property type="entry name" value="ACT-like_dom_sf"/>
</dbReference>
<dbReference type="Gene3D" id="3.30.70.260">
    <property type="match status" value="2"/>
</dbReference>
<feature type="domain" description="ACT" evidence="1">
    <location>
        <begin position="99"/>
        <end position="180"/>
    </location>
</feature>
<dbReference type="InterPro" id="IPR050990">
    <property type="entry name" value="UPF0237/GcvR_regulator"/>
</dbReference>
<dbReference type="OrthoDB" id="12860at2"/>
<feature type="domain" description="ACT" evidence="1">
    <location>
        <begin position="11"/>
        <end position="85"/>
    </location>
</feature>
<dbReference type="Pfam" id="PF13740">
    <property type="entry name" value="ACT_6"/>
    <property type="match status" value="1"/>
</dbReference>
<reference evidence="3 5" key="2">
    <citation type="submission" date="2018-08" db="EMBL/GenBank/DDBJ databases">
        <title>Brachybacterium saurashtrense DSM 23186.</title>
        <authorList>
            <person name="Li Y."/>
        </authorList>
    </citation>
    <scope>NUCLEOTIDE SEQUENCE [LARGE SCALE GENOMIC DNA]</scope>
    <source>
        <strain evidence="3 5">DSM 23186</strain>
    </source>
</reference>
<sequence>MTTHVPATSFVLTAIGDDRPGLVAALAAAVDEHGGNWVDSQLALLAGKFAGIVQVDLPAERAQDFLAALPALAEEVGLEVEATTGRAGEAAEEPRHVLALHLLGQDRTGMVREITTALRSQGATIDGLRSWTREAPEGGGMLFEAEAEVRLPASAQEQDLREALETIAGELMVDLELDAPA</sequence>
<organism evidence="3 5">
    <name type="scientific">Brachybacterium saurashtrense</name>
    <dbReference type="NCBI Taxonomy" id="556288"/>
    <lineage>
        <taxon>Bacteria</taxon>
        <taxon>Bacillati</taxon>
        <taxon>Actinomycetota</taxon>
        <taxon>Actinomycetes</taxon>
        <taxon>Micrococcales</taxon>
        <taxon>Dermabacteraceae</taxon>
        <taxon>Brachybacterium</taxon>
    </lineage>
</organism>
<accession>A0A345YN53</accession>
<dbReference type="PIRSF" id="PIRSF028103">
    <property type="entry name" value="GcvR"/>
    <property type="match status" value="1"/>
</dbReference>
<dbReference type="Proteomes" id="UP000254236">
    <property type="component" value="Chromosome"/>
</dbReference>
<keyword evidence="4" id="KW-1185">Reference proteome</keyword>
<dbReference type="InterPro" id="IPR016867">
    <property type="entry name" value="GcvR"/>
</dbReference>
<evidence type="ECO:0000313" key="2">
    <source>
        <dbReference type="EMBL" id="AXK45355.1"/>
    </source>
</evidence>
<dbReference type="PANTHER" id="PTHR34875:SF6">
    <property type="entry name" value="UPF0237 PROTEIN MJ1558"/>
    <property type="match status" value="1"/>
</dbReference>
<dbReference type="PROSITE" id="PS51671">
    <property type="entry name" value="ACT"/>
    <property type="match status" value="2"/>
</dbReference>
<dbReference type="InterPro" id="IPR002912">
    <property type="entry name" value="ACT_dom"/>
</dbReference>
<evidence type="ECO:0000259" key="1">
    <source>
        <dbReference type="PROSITE" id="PS51671"/>
    </source>
</evidence>
<evidence type="ECO:0000313" key="4">
    <source>
        <dbReference type="Proteomes" id="UP000254236"/>
    </source>
</evidence>
<reference evidence="2 4" key="1">
    <citation type="submission" date="2018-07" db="EMBL/GenBank/DDBJ databases">
        <title>Brachybacterium saurashtrense DSM 23186 genome sequence.</title>
        <authorList>
            <person name="Guo L."/>
        </authorList>
    </citation>
    <scope>NUCLEOTIDE SEQUENCE [LARGE SCALE GENOMIC DNA]</scope>
    <source>
        <strain evidence="2 4">DSM 23186</strain>
    </source>
</reference>
<dbReference type="Proteomes" id="UP000282185">
    <property type="component" value="Unassembled WGS sequence"/>
</dbReference>
<dbReference type="GO" id="GO:0006355">
    <property type="term" value="P:regulation of DNA-templated transcription"/>
    <property type="evidence" value="ECO:0007669"/>
    <property type="project" value="InterPro"/>
</dbReference>
<gene>
    <name evidence="2" type="ORF">DWV08_06800</name>
    <name evidence="3" type="ORF">DXU92_11270</name>
</gene>
<dbReference type="EMBL" id="CP031356">
    <property type="protein sequence ID" value="AXK45355.1"/>
    <property type="molecule type" value="Genomic_DNA"/>
</dbReference>
<dbReference type="EMBL" id="QSWH01000005">
    <property type="protein sequence ID" value="RRR21888.1"/>
    <property type="molecule type" value="Genomic_DNA"/>
</dbReference>
<dbReference type="AlphaFoldDB" id="A0A345YN53"/>
<name>A0A345YN53_9MICO</name>
<evidence type="ECO:0000313" key="5">
    <source>
        <dbReference type="Proteomes" id="UP000282185"/>
    </source>
</evidence>
<evidence type="ECO:0000313" key="3">
    <source>
        <dbReference type="EMBL" id="RRR21888.1"/>
    </source>
</evidence>
<dbReference type="PANTHER" id="PTHR34875">
    <property type="entry name" value="UPF0237 PROTEIN MJ1558"/>
    <property type="match status" value="1"/>
</dbReference>
<dbReference type="RefSeq" id="WP_115413106.1">
    <property type="nucleotide sequence ID" value="NZ_CP031356.1"/>
</dbReference>
<protein>
    <submittedName>
        <fullName evidence="3">Transcriptional regulator</fullName>
    </submittedName>
</protein>
<proteinExistence type="predicted"/>
<dbReference type="KEGG" id="bsau:DWV08_06800"/>
<dbReference type="SUPFAM" id="SSF55021">
    <property type="entry name" value="ACT-like"/>
    <property type="match status" value="2"/>
</dbReference>